<sequence>MTGVGTRGYECNKEKAWNNKHNFCTHLKIPWSELCLDYTNGVAKTKFINSGHAIIEPTTNIQQKRWVEKKEMKEDEHNENGLDDKEEDVGNEEVGEGDDEEEDDMEEDWTKQLQMKK</sequence>
<evidence type="ECO:0000313" key="2">
    <source>
        <dbReference type="EMBL" id="DAD26313.1"/>
    </source>
</evidence>
<comment type="caution">
    <text evidence="2">The sequence shown here is derived from an EMBL/GenBank/DDBJ whole genome shotgun (WGS) entry which is preliminary data.</text>
</comment>
<protein>
    <submittedName>
        <fullName evidence="2">Uncharacterized protein</fullName>
    </submittedName>
</protein>
<keyword evidence="3" id="KW-1185">Reference proteome</keyword>
<evidence type="ECO:0000256" key="1">
    <source>
        <dbReference type="SAM" id="MobiDB-lite"/>
    </source>
</evidence>
<feature type="compositionally biased region" description="Basic and acidic residues" evidence="1">
    <location>
        <begin position="69"/>
        <end position="83"/>
    </location>
</feature>
<gene>
    <name evidence="2" type="ORF">HUJ06_027781</name>
</gene>
<name>A0A822Y2W3_NELNU</name>
<evidence type="ECO:0000313" key="3">
    <source>
        <dbReference type="Proteomes" id="UP000607653"/>
    </source>
</evidence>
<dbReference type="EMBL" id="DUZY01000002">
    <property type="protein sequence ID" value="DAD26313.1"/>
    <property type="molecule type" value="Genomic_DNA"/>
</dbReference>
<proteinExistence type="predicted"/>
<reference evidence="2 3" key="1">
    <citation type="journal article" date="2020" name="Mol. Biol. Evol.">
        <title>Distinct Expression and Methylation Patterns for Genes with Different Fates following a Single Whole-Genome Duplication in Flowering Plants.</title>
        <authorList>
            <person name="Shi T."/>
            <person name="Rahmani R.S."/>
            <person name="Gugger P.F."/>
            <person name="Wang M."/>
            <person name="Li H."/>
            <person name="Zhang Y."/>
            <person name="Li Z."/>
            <person name="Wang Q."/>
            <person name="Van de Peer Y."/>
            <person name="Marchal K."/>
            <person name="Chen J."/>
        </authorList>
    </citation>
    <scope>NUCLEOTIDE SEQUENCE [LARGE SCALE GENOMIC DNA]</scope>
    <source>
        <tissue evidence="2">Leaf</tissue>
    </source>
</reference>
<organism evidence="2 3">
    <name type="scientific">Nelumbo nucifera</name>
    <name type="common">Sacred lotus</name>
    <dbReference type="NCBI Taxonomy" id="4432"/>
    <lineage>
        <taxon>Eukaryota</taxon>
        <taxon>Viridiplantae</taxon>
        <taxon>Streptophyta</taxon>
        <taxon>Embryophyta</taxon>
        <taxon>Tracheophyta</taxon>
        <taxon>Spermatophyta</taxon>
        <taxon>Magnoliopsida</taxon>
        <taxon>Proteales</taxon>
        <taxon>Nelumbonaceae</taxon>
        <taxon>Nelumbo</taxon>
    </lineage>
</organism>
<dbReference type="Proteomes" id="UP000607653">
    <property type="component" value="Unassembled WGS sequence"/>
</dbReference>
<feature type="region of interest" description="Disordered" evidence="1">
    <location>
        <begin position="69"/>
        <end position="117"/>
    </location>
</feature>
<accession>A0A822Y2W3</accession>
<dbReference type="AlphaFoldDB" id="A0A822Y2W3"/>
<feature type="compositionally biased region" description="Acidic residues" evidence="1">
    <location>
        <begin position="84"/>
        <end position="107"/>
    </location>
</feature>